<dbReference type="PANTHER" id="PTHR46558">
    <property type="entry name" value="TRACRIPTIONAL REGULATORY PROTEIN-RELATED-RELATED"/>
    <property type="match status" value="1"/>
</dbReference>
<dbReference type="RefSeq" id="WP_133553854.1">
    <property type="nucleotide sequence ID" value="NZ_SNWM01000002.1"/>
</dbReference>
<dbReference type="PROSITE" id="PS50943">
    <property type="entry name" value="HTH_CROC1"/>
    <property type="match status" value="1"/>
</dbReference>
<dbReference type="PANTHER" id="PTHR46558:SF4">
    <property type="entry name" value="DNA-BIDING PHAGE PROTEIN"/>
    <property type="match status" value="1"/>
</dbReference>
<dbReference type="CDD" id="cd00093">
    <property type="entry name" value="HTH_XRE"/>
    <property type="match status" value="1"/>
</dbReference>
<evidence type="ECO:0000313" key="3">
    <source>
        <dbReference type="EMBL" id="TDO22472.1"/>
    </source>
</evidence>
<reference evidence="3 4" key="1">
    <citation type="submission" date="2019-03" db="EMBL/GenBank/DDBJ databases">
        <title>Genomic Encyclopedia of Archaeal and Bacterial Type Strains, Phase II (KMG-II): from individual species to whole genera.</title>
        <authorList>
            <person name="Goeker M."/>
        </authorList>
    </citation>
    <scope>NUCLEOTIDE SEQUENCE [LARGE SCALE GENOMIC DNA]</scope>
    <source>
        <strain evidence="3 4">DSM 19034</strain>
    </source>
</reference>
<dbReference type="SMART" id="SM00530">
    <property type="entry name" value="HTH_XRE"/>
    <property type="match status" value="1"/>
</dbReference>
<sequence length="109" mass="12520">MNNIGKNIRMLRHKNGWNQGEVAKRLNISIPAFSKIETGFTDINISRLHQIAGLFNVSIIEILAKEGDAPIPEKVDELNELKEKLLAREQDLLSLQKKLIELYEEVRKK</sequence>
<dbReference type="InterPro" id="IPR001387">
    <property type="entry name" value="Cro/C1-type_HTH"/>
</dbReference>
<protein>
    <submittedName>
        <fullName evidence="3">Transcriptional regulator with XRE-family HTH domain</fullName>
    </submittedName>
</protein>
<dbReference type="Pfam" id="PF01381">
    <property type="entry name" value="HTH_3"/>
    <property type="match status" value="1"/>
</dbReference>
<dbReference type="Proteomes" id="UP000295499">
    <property type="component" value="Unassembled WGS sequence"/>
</dbReference>
<dbReference type="OrthoDB" id="795038at2"/>
<feature type="domain" description="HTH cro/C1-type" evidence="2">
    <location>
        <begin position="8"/>
        <end position="62"/>
    </location>
</feature>
<dbReference type="EMBL" id="SNWM01000002">
    <property type="protein sequence ID" value="TDO22472.1"/>
    <property type="molecule type" value="Genomic_DNA"/>
</dbReference>
<organism evidence="3 4">
    <name type="scientific">Pedobacter duraquae</name>
    <dbReference type="NCBI Taxonomy" id="425511"/>
    <lineage>
        <taxon>Bacteria</taxon>
        <taxon>Pseudomonadati</taxon>
        <taxon>Bacteroidota</taxon>
        <taxon>Sphingobacteriia</taxon>
        <taxon>Sphingobacteriales</taxon>
        <taxon>Sphingobacteriaceae</taxon>
        <taxon>Pedobacter</taxon>
    </lineage>
</organism>
<dbReference type="Gene3D" id="1.10.260.40">
    <property type="entry name" value="lambda repressor-like DNA-binding domains"/>
    <property type="match status" value="1"/>
</dbReference>
<accession>A0A4R6IK90</accession>
<comment type="caution">
    <text evidence="3">The sequence shown here is derived from an EMBL/GenBank/DDBJ whole genome shotgun (WGS) entry which is preliminary data.</text>
</comment>
<proteinExistence type="predicted"/>
<evidence type="ECO:0000259" key="2">
    <source>
        <dbReference type="PROSITE" id="PS50943"/>
    </source>
</evidence>
<name>A0A4R6IK90_9SPHI</name>
<dbReference type="GO" id="GO:0003677">
    <property type="term" value="F:DNA binding"/>
    <property type="evidence" value="ECO:0007669"/>
    <property type="project" value="UniProtKB-KW"/>
</dbReference>
<gene>
    <name evidence="3" type="ORF">CLV32_1445</name>
</gene>
<evidence type="ECO:0000256" key="1">
    <source>
        <dbReference type="ARBA" id="ARBA00023125"/>
    </source>
</evidence>
<dbReference type="AlphaFoldDB" id="A0A4R6IK90"/>
<dbReference type="InterPro" id="IPR010982">
    <property type="entry name" value="Lambda_DNA-bd_dom_sf"/>
</dbReference>
<keyword evidence="1" id="KW-0238">DNA-binding</keyword>
<dbReference type="SUPFAM" id="SSF47413">
    <property type="entry name" value="lambda repressor-like DNA-binding domains"/>
    <property type="match status" value="1"/>
</dbReference>
<keyword evidence="4" id="KW-1185">Reference proteome</keyword>
<evidence type="ECO:0000313" key="4">
    <source>
        <dbReference type="Proteomes" id="UP000295499"/>
    </source>
</evidence>